<dbReference type="AlphaFoldDB" id="A0A2P5EST1"/>
<sequence>QETNLEDHLQSLSIHEREICDLTAKDQDHQ</sequence>
<reference evidence="2" key="1">
    <citation type="submission" date="2016-06" db="EMBL/GenBank/DDBJ databases">
        <title>Parallel loss of symbiosis genes in relatives of nitrogen-fixing non-legume Parasponia.</title>
        <authorList>
            <person name="Van Velzen R."/>
            <person name="Holmer R."/>
            <person name="Bu F."/>
            <person name="Rutten L."/>
            <person name="Van Zeijl A."/>
            <person name="Liu W."/>
            <person name="Santuari L."/>
            <person name="Cao Q."/>
            <person name="Sharma T."/>
            <person name="Shen D."/>
            <person name="Roswanjaya Y."/>
            <person name="Wardhani T."/>
            <person name="Kalhor M.S."/>
            <person name="Jansen J."/>
            <person name="Van den Hoogen J."/>
            <person name="Gungor B."/>
            <person name="Hartog M."/>
            <person name="Hontelez J."/>
            <person name="Verver J."/>
            <person name="Yang W.-C."/>
            <person name="Schijlen E."/>
            <person name="Repin R."/>
            <person name="Schilthuizen M."/>
            <person name="Schranz E."/>
            <person name="Heidstra R."/>
            <person name="Miyata K."/>
            <person name="Fedorova E."/>
            <person name="Kohlen W."/>
            <person name="Bisseling T."/>
            <person name="Smit S."/>
            <person name="Geurts R."/>
        </authorList>
    </citation>
    <scope>NUCLEOTIDE SEQUENCE [LARGE SCALE GENOMIC DNA]</scope>
    <source>
        <strain evidence="2">cv. RG33-2</strain>
    </source>
</reference>
<feature type="non-terminal residue" evidence="1">
    <location>
        <position position="1"/>
    </location>
</feature>
<protein>
    <submittedName>
        <fullName evidence="1">Uncharacterized protein</fullName>
    </submittedName>
</protein>
<comment type="caution">
    <text evidence="1">The sequence shown here is derived from an EMBL/GenBank/DDBJ whole genome shotgun (WGS) entry which is preliminary data.</text>
</comment>
<evidence type="ECO:0000313" key="1">
    <source>
        <dbReference type="EMBL" id="PON88593.1"/>
    </source>
</evidence>
<dbReference type="InParanoid" id="A0A2P5EST1"/>
<dbReference type="Proteomes" id="UP000237000">
    <property type="component" value="Unassembled WGS sequence"/>
</dbReference>
<keyword evidence="2" id="KW-1185">Reference proteome</keyword>
<organism evidence="1 2">
    <name type="scientific">Trema orientale</name>
    <name type="common">Charcoal tree</name>
    <name type="synonym">Celtis orientalis</name>
    <dbReference type="NCBI Taxonomy" id="63057"/>
    <lineage>
        <taxon>Eukaryota</taxon>
        <taxon>Viridiplantae</taxon>
        <taxon>Streptophyta</taxon>
        <taxon>Embryophyta</taxon>
        <taxon>Tracheophyta</taxon>
        <taxon>Spermatophyta</taxon>
        <taxon>Magnoliopsida</taxon>
        <taxon>eudicotyledons</taxon>
        <taxon>Gunneridae</taxon>
        <taxon>Pentapetalae</taxon>
        <taxon>rosids</taxon>
        <taxon>fabids</taxon>
        <taxon>Rosales</taxon>
        <taxon>Cannabaceae</taxon>
        <taxon>Trema</taxon>
    </lineage>
</organism>
<evidence type="ECO:0000313" key="2">
    <source>
        <dbReference type="Proteomes" id="UP000237000"/>
    </source>
</evidence>
<gene>
    <name evidence="1" type="ORF">TorRG33x02_156580</name>
</gene>
<proteinExistence type="predicted"/>
<dbReference type="EMBL" id="JXTC01000104">
    <property type="protein sequence ID" value="PON88593.1"/>
    <property type="molecule type" value="Genomic_DNA"/>
</dbReference>
<name>A0A2P5EST1_TREOI</name>
<accession>A0A2P5EST1</accession>